<dbReference type="InterPro" id="IPR012910">
    <property type="entry name" value="Plug_dom"/>
</dbReference>
<evidence type="ECO:0000256" key="3">
    <source>
        <dbReference type="ARBA" id="ARBA00022448"/>
    </source>
</evidence>
<dbReference type="AlphaFoldDB" id="A0A060NPT7"/>
<evidence type="ECO:0000256" key="13">
    <source>
        <dbReference type="SAM" id="MobiDB-lite"/>
    </source>
</evidence>
<evidence type="ECO:0000256" key="12">
    <source>
        <dbReference type="RuleBase" id="RU003357"/>
    </source>
</evidence>
<dbReference type="NCBIfam" id="TIGR01785">
    <property type="entry name" value="TonB-hemin"/>
    <property type="match status" value="1"/>
</dbReference>
<dbReference type="SUPFAM" id="SSF56935">
    <property type="entry name" value="Porins"/>
    <property type="match status" value="1"/>
</dbReference>
<feature type="region of interest" description="Disordered" evidence="13">
    <location>
        <begin position="20"/>
        <end position="41"/>
    </location>
</feature>
<evidence type="ECO:0000256" key="1">
    <source>
        <dbReference type="ARBA" id="ARBA00004571"/>
    </source>
</evidence>
<dbReference type="Gene3D" id="2.40.170.20">
    <property type="entry name" value="TonB-dependent receptor, beta-barrel domain"/>
    <property type="match status" value="1"/>
</dbReference>
<organism evidence="17 18">
    <name type="scientific">Serpentinimonas maccroryi</name>
    <dbReference type="NCBI Taxonomy" id="1458426"/>
    <lineage>
        <taxon>Bacteria</taxon>
        <taxon>Pseudomonadati</taxon>
        <taxon>Pseudomonadota</taxon>
        <taxon>Betaproteobacteria</taxon>
        <taxon>Burkholderiales</taxon>
        <taxon>Comamonadaceae</taxon>
        <taxon>Serpentinimonas</taxon>
    </lineage>
</organism>
<evidence type="ECO:0000256" key="11">
    <source>
        <dbReference type="PROSITE-ProRule" id="PRU01360"/>
    </source>
</evidence>
<proteinExistence type="inferred from homology"/>
<keyword evidence="3 11" id="KW-0813">Transport</keyword>
<sequence>MLHPIALACLLGSGLACAQSAPSAHTGTASPATGSSAAAAPTIGGGTTTAQLDAVVVTGARAEREVGDVPQRIDVLQGAALDPTQAQDIRELVRDLPNVEVRRAPQRFGAVLGSTGRDGNAGFNIRGMQGNRVLLTVDGVRMPRELVAGVLGSAAFGRDYFDMGLIERVELVRGATSALYGSDGLGGMVAMFTLRPESLLQPGQTLGGRLTLRADTEDDSSGVGLTLAGLASPQWQWLGSVQTGRAGALDNQGTNQAANTTRTAPNPQRDRNHALLGTMVFTPGGGQRHSFTAEYVEKSTDIDALSARHVNPAAAGATRDLKGEMDSSRTRLSWDGQFPLRAAWADSLRAHVGFQQAEKREVAIEQRTPTGANPATFRVRDVTYWEDIWQASLQAERRRDLGHGWAQQLVYGVELTRTDMENLTTGVAPPAGDTFPLQRFPTTRETTQALFVQSEFISERWSIIPALRYDRFDIDAQESPLFRRALADLSGDALSPKLGLIFRPEANWQIFSNLAAGFRAPGPLQLNNFFENLVGTAPYRTIPNPNLRPEKSRTFELGTRGQHGALQWLATAFTGRYRDFIEDQVAVGGTGTVADPLTFQSVNRGRVRLNGFELEGRWALSPATTLRASYGQTEGRDTVLNQPLNSVNPERLVLGLEHRLQQWTLGARLTHTAAKDQADILNTLTAGAQQFAPPSWTTLDLSASWQINRNMRLSAALNNLTDRKYWQWSNVQGLAGNSAVLDAFSSPGRSLSLSLVSSF</sequence>
<dbReference type="Pfam" id="PF00593">
    <property type="entry name" value="TonB_dep_Rec_b-barrel"/>
    <property type="match status" value="1"/>
</dbReference>
<reference evidence="17 18" key="1">
    <citation type="journal article" date="2014" name="Nat. Commun.">
        <title>Physiological and genomic features of highly alkaliphilic hydrogen-utilizing Betaproteobacteria from a continental serpentinizing site.</title>
        <authorList>
            <person name="Suzuki S."/>
            <person name="Kuenen J.G."/>
            <person name="Schipper K."/>
            <person name="van der Velde S."/>
            <person name="Ishii S."/>
            <person name="Wu A."/>
            <person name="Sorokin D.Y."/>
            <person name="Tenney A."/>
            <person name="Meng X.Y."/>
            <person name="Morrill P.L."/>
            <person name="Kamagata Y."/>
            <person name="Muyzer G."/>
            <person name="Nealson K.H."/>
        </authorList>
    </citation>
    <scope>NUCLEOTIDE SEQUENCE [LARGE SCALE GENOMIC DNA]</scope>
    <source>
        <strain evidence="17 18">B1</strain>
    </source>
</reference>
<accession>A0A060NPT7</accession>
<dbReference type="InterPro" id="IPR037066">
    <property type="entry name" value="Plug_dom_sf"/>
</dbReference>
<dbReference type="KEGG" id="cbab:SMCB_1554"/>
<evidence type="ECO:0000256" key="10">
    <source>
        <dbReference type="ARBA" id="ARBA00023237"/>
    </source>
</evidence>
<dbReference type="InterPro" id="IPR011276">
    <property type="entry name" value="TonB_haem/Hb_rcpt"/>
</dbReference>
<dbReference type="GO" id="GO:0044718">
    <property type="term" value="P:siderophore transmembrane transport"/>
    <property type="evidence" value="ECO:0007669"/>
    <property type="project" value="TreeGrafter"/>
</dbReference>
<dbReference type="InterPro" id="IPR010949">
    <property type="entry name" value="TonB_Hb/transfer/lactofer_rcpt"/>
</dbReference>
<dbReference type="InterPro" id="IPR000531">
    <property type="entry name" value="Beta-barrel_TonB"/>
</dbReference>
<dbReference type="PANTHER" id="PTHR30069">
    <property type="entry name" value="TONB-DEPENDENT OUTER MEMBRANE RECEPTOR"/>
    <property type="match status" value="1"/>
</dbReference>
<keyword evidence="8 11" id="KW-0472">Membrane</keyword>
<keyword evidence="7 12" id="KW-0798">TonB box</keyword>
<dbReference type="Gene3D" id="2.170.130.10">
    <property type="entry name" value="TonB-dependent receptor, plug domain"/>
    <property type="match status" value="1"/>
</dbReference>
<feature type="domain" description="TonB-dependent receptor-like beta-barrel" evidence="15">
    <location>
        <begin position="306"/>
        <end position="720"/>
    </location>
</feature>
<dbReference type="NCBIfam" id="TIGR01786">
    <property type="entry name" value="TonB-hemlactrns"/>
    <property type="match status" value="1"/>
</dbReference>
<dbReference type="GO" id="GO:0015344">
    <property type="term" value="F:siderophore uptake transmembrane transporter activity"/>
    <property type="evidence" value="ECO:0007669"/>
    <property type="project" value="TreeGrafter"/>
</dbReference>
<dbReference type="GO" id="GO:0009279">
    <property type="term" value="C:cell outer membrane"/>
    <property type="evidence" value="ECO:0007669"/>
    <property type="project" value="UniProtKB-SubCell"/>
</dbReference>
<evidence type="ECO:0000256" key="7">
    <source>
        <dbReference type="ARBA" id="ARBA00023077"/>
    </source>
</evidence>
<comment type="subcellular location">
    <subcellularLocation>
        <location evidence="1 11">Cell outer membrane</location>
        <topology evidence="1 11">Multi-pass membrane protein</topology>
    </subcellularLocation>
</comment>
<dbReference type="CDD" id="cd01347">
    <property type="entry name" value="ligand_gated_channel"/>
    <property type="match status" value="1"/>
</dbReference>
<evidence type="ECO:0000256" key="6">
    <source>
        <dbReference type="ARBA" id="ARBA00022729"/>
    </source>
</evidence>
<name>A0A060NPT7_9BURK</name>
<gene>
    <name evidence="17" type="ORF">SMCB_1554</name>
</gene>
<evidence type="ECO:0000256" key="2">
    <source>
        <dbReference type="ARBA" id="ARBA00009810"/>
    </source>
</evidence>
<dbReference type="Pfam" id="PF07715">
    <property type="entry name" value="Plug"/>
    <property type="match status" value="1"/>
</dbReference>
<feature type="chain" id="PRO_5001585021" evidence="14">
    <location>
        <begin position="19"/>
        <end position="759"/>
    </location>
</feature>
<evidence type="ECO:0000313" key="18">
    <source>
        <dbReference type="Proteomes" id="UP000066014"/>
    </source>
</evidence>
<dbReference type="InterPro" id="IPR036942">
    <property type="entry name" value="Beta-barrel_TonB_sf"/>
</dbReference>
<evidence type="ECO:0000256" key="4">
    <source>
        <dbReference type="ARBA" id="ARBA00022452"/>
    </source>
</evidence>
<dbReference type="PROSITE" id="PS52016">
    <property type="entry name" value="TONB_DEPENDENT_REC_3"/>
    <property type="match status" value="1"/>
</dbReference>
<evidence type="ECO:0000259" key="15">
    <source>
        <dbReference type="Pfam" id="PF00593"/>
    </source>
</evidence>
<keyword evidence="10 11" id="KW-0998">Cell outer membrane</keyword>
<dbReference type="STRING" id="1458426.SMCB_1554"/>
<comment type="similarity">
    <text evidence="2 11 12">Belongs to the TonB-dependent receptor family.</text>
</comment>
<evidence type="ECO:0000256" key="14">
    <source>
        <dbReference type="SAM" id="SignalP"/>
    </source>
</evidence>
<keyword evidence="4 11" id="KW-1134">Transmembrane beta strand</keyword>
<dbReference type="GO" id="GO:0015232">
    <property type="term" value="F:heme transmembrane transporter activity"/>
    <property type="evidence" value="ECO:0007669"/>
    <property type="project" value="InterPro"/>
</dbReference>
<dbReference type="PANTHER" id="PTHR30069:SF29">
    <property type="entry name" value="HEMOGLOBIN AND HEMOGLOBIN-HAPTOGLOBIN-BINDING PROTEIN 1-RELATED"/>
    <property type="match status" value="1"/>
</dbReference>
<dbReference type="Proteomes" id="UP000066014">
    <property type="component" value="Chromosome"/>
</dbReference>
<evidence type="ECO:0000256" key="8">
    <source>
        <dbReference type="ARBA" id="ARBA00023136"/>
    </source>
</evidence>
<keyword evidence="18" id="KW-1185">Reference proteome</keyword>
<evidence type="ECO:0000259" key="16">
    <source>
        <dbReference type="Pfam" id="PF07715"/>
    </source>
</evidence>
<evidence type="ECO:0000313" key="17">
    <source>
        <dbReference type="EMBL" id="BAO83782.1"/>
    </source>
</evidence>
<feature type="domain" description="TonB-dependent receptor plug" evidence="16">
    <location>
        <begin position="68"/>
        <end position="187"/>
    </location>
</feature>
<protein>
    <submittedName>
        <fullName evidence="17">Outer membrane receptor protein, mostly Fe transport</fullName>
    </submittedName>
</protein>
<evidence type="ECO:0000256" key="5">
    <source>
        <dbReference type="ARBA" id="ARBA00022692"/>
    </source>
</evidence>
<dbReference type="EMBL" id="AP014569">
    <property type="protein sequence ID" value="BAO83782.1"/>
    <property type="molecule type" value="Genomic_DNA"/>
</dbReference>
<dbReference type="InterPro" id="IPR039426">
    <property type="entry name" value="TonB-dep_rcpt-like"/>
</dbReference>
<dbReference type="HOGENOM" id="CLU_008287_19_0_4"/>
<keyword evidence="6 14" id="KW-0732">Signal</keyword>
<evidence type="ECO:0000256" key="9">
    <source>
        <dbReference type="ARBA" id="ARBA00023170"/>
    </source>
</evidence>
<keyword evidence="5 11" id="KW-0812">Transmembrane</keyword>
<keyword evidence="9 17" id="KW-0675">Receptor</keyword>
<feature type="signal peptide" evidence="14">
    <location>
        <begin position="1"/>
        <end position="18"/>
    </location>
</feature>
<dbReference type="RefSeq" id="WP_052468455.1">
    <property type="nucleotide sequence ID" value="NZ_AP014569.1"/>
</dbReference>